<evidence type="ECO:0000313" key="12">
    <source>
        <dbReference type="EMBL" id="AEZ63318.1"/>
    </source>
</evidence>
<proteinExistence type="predicted"/>
<evidence type="ECO:0000256" key="9">
    <source>
        <dbReference type="ARBA" id="ARBA00023264"/>
    </source>
</evidence>
<dbReference type="InterPro" id="IPR050324">
    <property type="entry name" value="CDP-alcohol_PTase-I"/>
</dbReference>
<evidence type="ECO:0000313" key="11">
    <source>
        <dbReference type="EMBL" id="AEZ63317.1"/>
    </source>
</evidence>
<evidence type="ECO:0000256" key="10">
    <source>
        <dbReference type="SAM" id="Phobius"/>
    </source>
</evidence>
<gene>
    <name evidence="11" type="primary">e-cls-1</name>
    <name evidence="12" type="synonym">e-cls-2</name>
</gene>
<reference evidence="11" key="1">
    <citation type="submission" date="2011-05" db="EMBL/GenBank/DDBJ databases">
        <authorList>
            <person name="Tian H."/>
            <person name="Feng J."/>
            <person name="Wen J."/>
        </authorList>
    </citation>
    <scope>NUCLEOTIDE SEQUENCE</scope>
</reference>
<protein>
    <submittedName>
        <fullName evidence="11">Eukaryotic-type cardiolipin synthase 1</fullName>
    </submittedName>
    <submittedName>
        <fullName evidence="12">Eukaryotic-type cardiolipin synthase 2</fullName>
    </submittedName>
</protein>
<feature type="transmembrane region" description="Helical" evidence="10">
    <location>
        <begin position="217"/>
        <end position="236"/>
    </location>
</feature>
<dbReference type="GO" id="GO:0016020">
    <property type="term" value="C:membrane"/>
    <property type="evidence" value="ECO:0007669"/>
    <property type="project" value="UniProtKB-SubCell"/>
</dbReference>
<dbReference type="GO" id="GO:0005739">
    <property type="term" value="C:mitochondrion"/>
    <property type="evidence" value="ECO:0007669"/>
    <property type="project" value="TreeGrafter"/>
</dbReference>
<keyword evidence="4 10" id="KW-0812">Transmembrane</keyword>
<keyword evidence="6" id="KW-0443">Lipid metabolism</keyword>
<dbReference type="EMBL" id="JN088192">
    <property type="protein sequence ID" value="AEZ63318.1"/>
    <property type="molecule type" value="Genomic_DNA"/>
</dbReference>
<keyword evidence="5 10" id="KW-1133">Transmembrane helix</keyword>
<dbReference type="PANTHER" id="PTHR14269:SF60">
    <property type="entry name" value="CARDIOLIPIN SYNTHASE (CMP-FORMING)"/>
    <property type="match status" value="1"/>
</dbReference>
<dbReference type="GO" id="GO:0032049">
    <property type="term" value="P:cardiolipin biosynthetic process"/>
    <property type="evidence" value="ECO:0007669"/>
    <property type="project" value="TreeGrafter"/>
</dbReference>
<evidence type="ECO:0000256" key="7">
    <source>
        <dbReference type="ARBA" id="ARBA00023136"/>
    </source>
</evidence>
<keyword evidence="7 10" id="KW-0472">Membrane</keyword>
<reference evidence="11" key="2">
    <citation type="journal article" date="2012" name="BMC Evol. Biol.">
        <title>The evolution of cardiolipin biosynthesis and maturation pathways and its implications for the evolution of eukaryotes.</title>
        <authorList>
            <person name="Tian H.F."/>
            <person name="Feng J.M."/>
            <person name="Wen J.F."/>
        </authorList>
    </citation>
    <scope>NUCLEOTIDE SEQUENCE</scope>
</reference>
<evidence type="ECO:0000256" key="5">
    <source>
        <dbReference type="ARBA" id="ARBA00022989"/>
    </source>
</evidence>
<keyword evidence="9" id="KW-1208">Phospholipid metabolism</keyword>
<evidence type="ECO:0000256" key="1">
    <source>
        <dbReference type="ARBA" id="ARBA00004141"/>
    </source>
</evidence>
<dbReference type="Pfam" id="PF01066">
    <property type="entry name" value="CDP-OH_P_transf"/>
    <property type="match status" value="1"/>
</dbReference>
<keyword evidence="2" id="KW-0444">Lipid biosynthesis</keyword>
<sequence length="280" mass="31065">MWRMLRVQQRLRYRAERRVSFAPCGAVRGNEKSRFTVDSRCRRIRVTVNDIFSEKQKLCFGTNSTDEDNAWKTNATGNWFRQLQSPPNVITLSRIACTPLLSYWIITNQHEAALAGCFLAGLSDGLDGYLAKHHNMATVLGTYLDPFADKLLINALSVSLWCNGTLPTPLVVLWLAKDLVLMSATYFYVAKQTQKGIAVVDPTRTPLKVQPTFTGKVSTMFQFITLGVGITLPLHAGLDETLTALCWITGGSTIASVLSYMSFSAFAASGNIQKKSNKQK</sequence>
<evidence type="ECO:0000256" key="6">
    <source>
        <dbReference type="ARBA" id="ARBA00023098"/>
    </source>
</evidence>
<organism evidence="11">
    <name type="scientific">Phaeodactylum tricornutum</name>
    <name type="common">Diatom</name>
    <dbReference type="NCBI Taxonomy" id="2850"/>
    <lineage>
        <taxon>Eukaryota</taxon>
        <taxon>Sar</taxon>
        <taxon>Stramenopiles</taxon>
        <taxon>Ochrophyta</taxon>
        <taxon>Bacillariophyta</taxon>
        <taxon>Bacillariophyceae</taxon>
        <taxon>Bacillariophycidae</taxon>
        <taxon>Naviculales</taxon>
        <taxon>Phaeodactylaceae</taxon>
        <taxon>Phaeodactylum</taxon>
    </lineage>
</organism>
<dbReference type="AlphaFoldDB" id="H6D7E4"/>
<dbReference type="PANTHER" id="PTHR14269">
    <property type="entry name" value="CDP-DIACYLGLYCEROL--GLYCEROL-3-PHOSPHATE 3-PHOSPHATIDYLTRANSFERASE-RELATED"/>
    <property type="match status" value="1"/>
</dbReference>
<dbReference type="GO" id="GO:0043337">
    <property type="term" value="F:cardiolipin synthase (CMP-forming)"/>
    <property type="evidence" value="ECO:0007669"/>
    <property type="project" value="TreeGrafter"/>
</dbReference>
<dbReference type="InterPro" id="IPR000462">
    <property type="entry name" value="CDP-OH_P_trans"/>
</dbReference>
<name>H6D7E4_PHATR</name>
<dbReference type="EMBL" id="JN088191">
    <property type="protein sequence ID" value="AEZ63317.1"/>
    <property type="molecule type" value="Genomic_DNA"/>
</dbReference>
<comment type="subcellular location">
    <subcellularLocation>
        <location evidence="1">Membrane</location>
        <topology evidence="1">Multi-pass membrane protein</topology>
    </subcellularLocation>
</comment>
<evidence type="ECO:0000256" key="4">
    <source>
        <dbReference type="ARBA" id="ARBA00022692"/>
    </source>
</evidence>
<keyword evidence="3" id="KW-0808">Transferase</keyword>
<evidence type="ECO:0000256" key="2">
    <source>
        <dbReference type="ARBA" id="ARBA00022516"/>
    </source>
</evidence>
<dbReference type="Gene3D" id="1.20.120.1760">
    <property type="match status" value="1"/>
</dbReference>
<feature type="transmembrane region" description="Helical" evidence="10">
    <location>
        <begin position="242"/>
        <end position="268"/>
    </location>
</feature>
<accession>H6D7E4</accession>
<keyword evidence="8" id="KW-0594">Phospholipid biosynthesis</keyword>
<evidence type="ECO:0000256" key="3">
    <source>
        <dbReference type="ARBA" id="ARBA00022679"/>
    </source>
</evidence>
<evidence type="ECO:0000256" key="8">
    <source>
        <dbReference type="ARBA" id="ARBA00023209"/>
    </source>
</evidence>
<dbReference type="InterPro" id="IPR043130">
    <property type="entry name" value="CDP-OH_PTrfase_TM_dom"/>
</dbReference>